<evidence type="ECO:0000313" key="2">
    <source>
        <dbReference type="EMBL" id="KAJ6723423.1"/>
    </source>
</evidence>
<evidence type="ECO:0000313" key="3">
    <source>
        <dbReference type="Proteomes" id="UP001151752"/>
    </source>
</evidence>
<feature type="region of interest" description="Disordered" evidence="1">
    <location>
        <begin position="1"/>
        <end position="21"/>
    </location>
</feature>
<dbReference type="AlphaFoldDB" id="A0A9Q0U4W5"/>
<dbReference type="Proteomes" id="UP001151752">
    <property type="component" value="Chromosome 14"/>
</dbReference>
<keyword evidence="3" id="KW-1185">Reference proteome</keyword>
<protein>
    <submittedName>
        <fullName evidence="2">Uncharacterized protein</fullName>
    </submittedName>
</protein>
<proteinExistence type="predicted"/>
<name>A0A9Q0U4W5_9ROSI</name>
<gene>
    <name evidence="2" type="ORF">OIU74_007903</name>
</gene>
<accession>A0A9Q0U4W5</accession>
<reference evidence="2" key="2">
    <citation type="journal article" date="2023" name="Int. J. Mol. Sci.">
        <title>De Novo Assembly and Annotation of 11 Diverse Shrub Willow (Salix) Genomes Reveals Novel Gene Organization in Sex-Linked Regions.</title>
        <authorList>
            <person name="Hyden B."/>
            <person name="Feng K."/>
            <person name="Yates T.B."/>
            <person name="Jawdy S."/>
            <person name="Cereghino C."/>
            <person name="Smart L.B."/>
            <person name="Muchero W."/>
        </authorList>
    </citation>
    <scope>NUCLEOTIDE SEQUENCE</scope>
    <source>
        <tissue evidence="2">Shoot tip</tissue>
    </source>
</reference>
<reference evidence="2" key="1">
    <citation type="submission" date="2022-11" db="EMBL/GenBank/DDBJ databases">
        <authorList>
            <person name="Hyden B.L."/>
            <person name="Feng K."/>
            <person name="Yates T."/>
            <person name="Jawdy S."/>
            <person name="Smart L.B."/>
            <person name="Muchero W."/>
        </authorList>
    </citation>
    <scope>NUCLEOTIDE SEQUENCE</scope>
    <source>
        <tissue evidence="2">Shoot tip</tissue>
    </source>
</reference>
<dbReference type="EMBL" id="JAPFFM010000013">
    <property type="protein sequence ID" value="KAJ6723423.1"/>
    <property type="molecule type" value="Genomic_DNA"/>
</dbReference>
<organism evidence="2 3">
    <name type="scientific">Salix koriyanagi</name>
    <dbReference type="NCBI Taxonomy" id="2511006"/>
    <lineage>
        <taxon>Eukaryota</taxon>
        <taxon>Viridiplantae</taxon>
        <taxon>Streptophyta</taxon>
        <taxon>Embryophyta</taxon>
        <taxon>Tracheophyta</taxon>
        <taxon>Spermatophyta</taxon>
        <taxon>Magnoliopsida</taxon>
        <taxon>eudicotyledons</taxon>
        <taxon>Gunneridae</taxon>
        <taxon>Pentapetalae</taxon>
        <taxon>rosids</taxon>
        <taxon>fabids</taxon>
        <taxon>Malpighiales</taxon>
        <taxon>Salicaceae</taxon>
        <taxon>Saliceae</taxon>
        <taxon>Salix</taxon>
    </lineage>
</organism>
<sequence length="76" mass="8791">MLFNPRYRGSFTSQSNVTKHRSSPYCTNTRCSNQFHFGIKRTVNVNNIKVSDDKCYNFSTAVLLPAFKKTINFGYQ</sequence>
<comment type="caution">
    <text evidence="2">The sequence shown here is derived from an EMBL/GenBank/DDBJ whole genome shotgun (WGS) entry which is preliminary data.</text>
</comment>
<evidence type="ECO:0000256" key="1">
    <source>
        <dbReference type="SAM" id="MobiDB-lite"/>
    </source>
</evidence>